<evidence type="ECO:0000256" key="1">
    <source>
        <dbReference type="ARBA" id="ARBA00022448"/>
    </source>
</evidence>
<sequence>MSYPIPVQYPPPQHSGTTALTRVLGVLFLVVLVGGYVAAVFLTRHIWADREATRLTYSTASSSGSPPSADALAKMRDVVENRLHGMGFSGSEVATDGDTLVATIPSRDPDVVRDITMPGQLMIRPVVHAMAAKAESPPTAPSTPAPGTAKPGQAQRISDEKTLRQATDPSMQILALQFQATRCGDDDVLAGHDDPNLPLVTCSEDGETVYLLDKSIMSGAEINEADSGYSEDAGRYVVDVGFTSAGTKTWADFTTANIGTQTAFTLDTRVVSAPEIREAITGGRVEITGDFTADSARALVGVLKSGSLPFSLSLESSQDAVLPATVFAKLLRGLVIAVGICVLGISVAGVVYLARRGPGTGALGVRPPT</sequence>
<organism evidence="12 14">
    <name type="scientific">Mycolicibacterium boenickei</name>
    <dbReference type="NCBI Taxonomy" id="146017"/>
    <lineage>
        <taxon>Bacteria</taxon>
        <taxon>Bacillati</taxon>
        <taxon>Actinomycetota</taxon>
        <taxon>Actinomycetes</taxon>
        <taxon>Mycobacteriales</taxon>
        <taxon>Mycobacteriaceae</taxon>
        <taxon>Mycolicibacterium</taxon>
    </lineage>
</organism>
<dbReference type="PANTHER" id="PTHR30081:SF1">
    <property type="entry name" value="PROTEIN TRANSLOCASE SUBUNIT SECD"/>
    <property type="match status" value="1"/>
</dbReference>
<feature type="domain" description="SecDF P1 head subdomain" evidence="10">
    <location>
        <begin position="204"/>
        <end position="309"/>
    </location>
</feature>
<evidence type="ECO:0000313" key="11">
    <source>
        <dbReference type="EMBL" id="BBX93040.1"/>
    </source>
</evidence>
<protein>
    <recommendedName>
        <fullName evidence="10">SecDF P1 head subdomain domain-containing protein</fullName>
    </recommendedName>
</protein>
<evidence type="ECO:0000256" key="4">
    <source>
        <dbReference type="ARBA" id="ARBA00022927"/>
    </source>
</evidence>
<evidence type="ECO:0000256" key="2">
    <source>
        <dbReference type="ARBA" id="ARBA00022475"/>
    </source>
</evidence>
<reference evidence="11" key="2">
    <citation type="submission" date="2020-02" db="EMBL/GenBank/DDBJ databases">
        <authorList>
            <person name="Matsumoto Y."/>
            <person name="Motooka D."/>
            <person name="Nakamura S."/>
        </authorList>
    </citation>
    <scope>NUCLEOTIDE SEQUENCE</scope>
    <source>
        <strain evidence="11">JCM 15653</strain>
    </source>
</reference>
<reference evidence="12 14" key="3">
    <citation type="journal article" date="2022" name="BMC Genomics">
        <title>Comparative genome analysis of mycobacteria focusing on tRNA and non-coding RNA.</title>
        <authorList>
            <person name="Behra P.R.K."/>
            <person name="Pettersson B.M.F."/>
            <person name="Ramesh M."/>
            <person name="Das S."/>
            <person name="Dasgupta S."/>
            <person name="Kirsebom L.A."/>
        </authorList>
    </citation>
    <scope>NUCLEOTIDE SEQUENCE [LARGE SCALE GENOMIC DNA]</scope>
    <source>
        <strain evidence="12 14">DSM 44677</strain>
    </source>
</reference>
<evidence type="ECO:0000313" key="13">
    <source>
        <dbReference type="Proteomes" id="UP000466683"/>
    </source>
</evidence>
<gene>
    <name evidence="12" type="ORF">H5U98_17275</name>
    <name evidence="11" type="ORF">MBOE_46890</name>
</gene>
<dbReference type="Pfam" id="PF22599">
    <property type="entry name" value="SecDF_P1_head"/>
    <property type="match status" value="1"/>
</dbReference>
<keyword evidence="2" id="KW-1003">Cell membrane</keyword>
<accession>A0AAX2ZQU4</accession>
<dbReference type="Gene3D" id="3.30.1360.200">
    <property type="match status" value="1"/>
</dbReference>
<dbReference type="Gene3D" id="3.30.70.3400">
    <property type="match status" value="1"/>
</dbReference>
<dbReference type="Proteomes" id="UP000466683">
    <property type="component" value="Chromosome"/>
</dbReference>
<keyword evidence="6" id="KW-0811">Translocation</keyword>
<dbReference type="EMBL" id="CP060016">
    <property type="protein sequence ID" value="UNB97363.1"/>
    <property type="molecule type" value="Genomic_DNA"/>
</dbReference>
<evidence type="ECO:0000256" key="6">
    <source>
        <dbReference type="ARBA" id="ARBA00023010"/>
    </source>
</evidence>
<evidence type="ECO:0000313" key="12">
    <source>
        <dbReference type="EMBL" id="UNB97363.1"/>
    </source>
</evidence>
<dbReference type="GO" id="GO:0015031">
    <property type="term" value="P:protein transport"/>
    <property type="evidence" value="ECO:0007669"/>
    <property type="project" value="UniProtKB-KW"/>
</dbReference>
<feature type="transmembrane region" description="Helical" evidence="9">
    <location>
        <begin position="334"/>
        <end position="354"/>
    </location>
</feature>
<reference evidence="11 13" key="1">
    <citation type="journal article" date="2019" name="Emerg. Microbes Infect.">
        <title>Comprehensive subspecies identification of 175 nontuberculous mycobacteria species based on 7547 genomic profiles.</title>
        <authorList>
            <person name="Matsumoto Y."/>
            <person name="Kinjo T."/>
            <person name="Motooka D."/>
            <person name="Nabeya D."/>
            <person name="Jung N."/>
            <person name="Uechi K."/>
            <person name="Horii T."/>
            <person name="Iida T."/>
            <person name="Fujita J."/>
            <person name="Nakamura S."/>
        </authorList>
    </citation>
    <scope>NUCLEOTIDE SEQUENCE [LARGE SCALE GENOMIC DNA]</scope>
    <source>
        <strain evidence="11 13">JCM 15653</strain>
    </source>
</reference>
<evidence type="ECO:0000256" key="3">
    <source>
        <dbReference type="ARBA" id="ARBA00022692"/>
    </source>
</evidence>
<keyword evidence="5 9" id="KW-1133">Transmembrane helix</keyword>
<evidence type="ECO:0000259" key="10">
    <source>
        <dbReference type="Pfam" id="PF22599"/>
    </source>
</evidence>
<keyword evidence="3 9" id="KW-0812">Transmembrane</keyword>
<keyword evidence="4" id="KW-0653">Protein transport</keyword>
<keyword evidence="7 9" id="KW-0472">Membrane</keyword>
<dbReference type="Proteomes" id="UP001162885">
    <property type="component" value="Chromosome"/>
</dbReference>
<feature type="region of interest" description="Disordered" evidence="8">
    <location>
        <begin position="130"/>
        <end position="166"/>
    </location>
</feature>
<dbReference type="InterPro" id="IPR054384">
    <property type="entry name" value="SecDF_P1_head"/>
</dbReference>
<evidence type="ECO:0000256" key="5">
    <source>
        <dbReference type="ARBA" id="ARBA00022989"/>
    </source>
</evidence>
<evidence type="ECO:0000256" key="9">
    <source>
        <dbReference type="SAM" id="Phobius"/>
    </source>
</evidence>
<evidence type="ECO:0000256" key="7">
    <source>
        <dbReference type="ARBA" id="ARBA00023136"/>
    </source>
</evidence>
<keyword evidence="1" id="KW-0813">Transport</keyword>
<dbReference type="AlphaFoldDB" id="A0AAX2ZQU4"/>
<name>A0AAX2ZQU4_9MYCO</name>
<dbReference type="PANTHER" id="PTHR30081">
    <property type="entry name" value="PROTEIN-EXPORT MEMBRANE PROTEIN SEC"/>
    <property type="match status" value="1"/>
</dbReference>
<keyword evidence="13" id="KW-1185">Reference proteome</keyword>
<dbReference type="GO" id="GO:0005886">
    <property type="term" value="C:plasma membrane"/>
    <property type="evidence" value="ECO:0007669"/>
    <property type="project" value="TreeGrafter"/>
</dbReference>
<dbReference type="InterPro" id="IPR022813">
    <property type="entry name" value="SecD/SecF_arch_bac"/>
</dbReference>
<evidence type="ECO:0000256" key="8">
    <source>
        <dbReference type="SAM" id="MobiDB-lite"/>
    </source>
</evidence>
<proteinExistence type="predicted"/>
<dbReference type="EMBL" id="AP022579">
    <property type="protein sequence ID" value="BBX93040.1"/>
    <property type="molecule type" value="Genomic_DNA"/>
</dbReference>
<evidence type="ECO:0000313" key="14">
    <source>
        <dbReference type="Proteomes" id="UP001162885"/>
    </source>
</evidence>
<dbReference type="RefSeq" id="WP_077739193.1">
    <property type="nucleotide sequence ID" value="NZ_AP022579.1"/>
</dbReference>
<feature type="transmembrane region" description="Helical" evidence="9">
    <location>
        <begin position="20"/>
        <end position="42"/>
    </location>
</feature>